<dbReference type="EMBL" id="JBHSWX010000002">
    <property type="protein sequence ID" value="MFC6784888.1"/>
    <property type="molecule type" value="Genomic_DNA"/>
</dbReference>
<dbReference type="PANTHER" id="PTHR10126">
    <property type="entry name" value="TATA-BOX BINDING PROTEIN"/>
    <property type="match status" value="1"/>
</dbReference>
<dbReference type="AlphaFoldDB" id="A0ABD5TBM2"/>
<organism evidence="5 6">
    <name type="scientific">Halobaculum halobium</name>
    <dbReference type="NCBI Taxonomy" id="3032281"/>
    <lineage>
        <taxon>Archaea</taxon>
        <taxon>Methanobacteriati</taxon>
        <taxon>Methanobacteriota</taxon>
        <taxon>Stenosarchaea group</taxon>
        <taxon>Halobacteria</taxon>
        <taxon>Halobacteriales</taxon>
        <taxon>Haloferacaceae</taxon>
        <taxon>Halobaculum</taxon>
    </lineage>
</organism>
<dbReference type="GeneID" id="81211614"/>
<comment type="similarity">
    <text evidence="1">Belongs to the TBP family.</text>
</comment>
<dbReference type="Proteomes" id="UP001596443">
    <property type="component" value="Unassembled WGS sequence"/>
</dbReference>
<dbReference type="InterPro" id="IPR012295">
    <property type="entry name" value="TBP_dom_sf"/>
</dbReference>
<keyword evidence="6" id="KW-1185">Reference proteome</keyword>
<reference evidence="5 6" key="1">
    <citation type="journal article" date="2019" name="Int. J. Syst. Evol. Microbiol.">
        <title>The Global Catalogue of Microorganisms (GCM) 10K type strain sequencing project: providing services to taxonomists for standard genome sequencing and annotation.</title>
        <authorList>
            <consortium name="The Broad Institute Genomics Platform"/>
            <consortium name="The Broad Institute Genome Sequencing Center for Infectious Disease"/>
            <person name="Wu L."/>
            <person name="Ma J."/>
        </authorList>
    </citation>
    <scope>NUCLEOTIDE SEQUENCE [LARGE SCALE GENOMIC DNA]</scope>
    <source>
        <strain evidence="5 6">SYNS20</strain>
    </source>
</reference>
<evidence type="ECO:0000256" key="3">
    <source>
        <dbReference type="ARBA" id="ARBA00023125"/>
    </source>
</evidence>
<dbReference type="Pfam" id="PF00352">
    <property type="entry name" value="TBP"/>
    <property type="match status" value="2"/>
</dbReference>
<evidence type="ECO:0000313" key="5">
    <source>
        <dbReference type="EMBL" id="MFC6784888.1"/>
    </source>
</evidence>
<comment type="caution">
    <text evidence="5">The sequence shown here is derived from an EMBL/GenBank/DDBJ whole genome shotgun (WGS) entry which is preliminary data.</text>
</comment>
<dbReference type="SUPFAM" id="SSF55945">
    <property type="entry name" value="TATA-box binding protein-like"/>
    <property type="match status" value="2"/>
</dbReference>
<evidence type="ECO:0000256" key="1">
    <source>
        <dbReference type="ARBA" id="ARBA00005560"/>
    </source>
</evidence>
<evidence type="ECO:0008006" key="7">
    <source>
        <dbReference type="Google" id="ProtNLM"/>
    </source>
</evidence>
<dbReference type="InterPro" id="IPR000814">
    <property type="entry name" value="TBP"/>
</dbReference>
<gene>
    <name evidence="5" type="ORF">ACFQFD_02445</name>
</gene>
<evidence type="ECO:0000313" key="6">
    <source>
        <dbReference type="Proteomes" id="UP001596443"/>
    </source>
</evidence>
<keyword evidence="4" id="KW-0804">Transcription</keyword>
<dbReference type="GO" id="GO:0003677">
    <property type="term" value="F:DNA binding"/>
    <property type="evidence" value="ECO:0007669"/>
    <property type="project" value="UniProtKB-KW"/>
</dbReference>
<proteinExistence type="inferred from homology"/>
<sequence length="182" mass="20206">MGELTIQNVVGGGQIGTEIDLYSIAKVEFEPFNTQYEPESFPGVVFRSDNLEPTIILHRSGKSNIAGGKSTSETKEAFDIFCSSITNETGLEIHPELEIRYFVTTGDLEREIDLSAAVLALGIDETEYEPEQFPGLFYRPDEQDWFSILFATGSIIIDGVPDIGLLEEAYRNIDNTLSEQSI</sequence>
<keyword evidence="2" id="KW-0677">Repeat</keyword>
<accession>A0ABD5TBM2</accession>
<dbReference type="PRINTS" id="PR00686">
    <property type="entry name" value="TIFACTORIID"/>
</dbReference>
<evidence type="ECO:0000256" key="4">
    <source>
        <dbReference type="ARBA" id="ARBA00023163"/>
    </source>
</evidence>
<protein>
    <recommendedName>
        <fullName evidence="7">TATA binding protein of transcription factor TFIID</fullName>
    </recommendedName>
</protein>
<keyword evidence="3" id="KW-0238">DNA-binding</keyword>
<evidence type="ECO:0000256" key="2">
    <source>
        <dbReference type="ARBA" id="ARBA00022737"/>
    </source>
</evidence>
<dbReference type="Gene3D" id="3.30.310.10">
    <property type="entry name" value="TATA-Binding Protein"/>
    <property type="match status" value="2"/>
</dbReference>
<name>A0ABD5TBM2_9EURY</name>
<dbReference type="RefSeq" id="WP_284063810.1">
    <property type="nucleotide sequence ID" value="NZ_CP126160.1"/>
</dbReference>